<proteinExistence type="predicted"/>
<gene>
    <name evidence="1" type="ORF">DPEC_G00136760</name>
</gene>
<evidence type="ECO:0000313" key="1">
    <source>
        <dbReference type="EMBL" id="KAJ8004485.1"/>
    </source>
</evidence>
<sequence>MAEMGIGKGVTAGKLASNVQKKLTRAQEKVMQKLGKADETRDVAFEEGVINFNKQYTEGSKLQKDLRAYLTAVQTMHESSKNLQECLVEMYEPEWSGKDDVDSIAEDTDVLWTDYHQKLVDNALISMDTYLGQFPDIKSRIAKRDRKLVDYDSARHNYSSTHKGKKPGKDGGIKITKPASLLERATPGWAQGILSAHNIAQSSLSRNQAEDELERAQKVFEEINVDLQEELPSLWNSRVGFYVSTFQSMAGFEEKFHKEMARLDQNLYDVLVKLEQQDVSGELSKGPDAVNNSLSPAGPPPIPKSPSKLRPAMPPRPESSPCRDMKQENIISLFDAPDISVTSPTQPLSWDMWGADTPTTATAPRATAPEESHAVVAPATNGAVESMEMPPGFLFKVTTMHDYAANDSDELEMKAGDIVLVVTFDNPEEQDEGWLMGMKEEDWNQNKQSALKGVFPENFTTRL</sequence>
<keyword evidence="2" id="KW-1185">Reference proteome</keyword>
<reference evidence="1" key="1">
    <citation type="submission" date="2021-05" db="EMBL/GenBank/DDBJ databases">
        <authorList>
            <person name="Pan Q."/>
            <person name="Jouanno E."/>
            <person name="Zahm M."/>
            <person name="Klopp C."/>
            <person name="Cabau C."/>
            <person name="Louis A."/>
            <person name="Berthelot C."/>
            <person name="Parey E."/>
            <person name="Roest Crollius H."/>
            <person name="Montfort J."/>
            <person name="Robinson-Rechavi M."/>
            <person name="Bouchez O."/>
            <person name="Lampietro C."/>
            <person name="Lopez Roques C."/>
            <person name="Donnadieu C."/>
            <person name="Postlethwait J."/>
            <person name="Bobe J."/>
            <person name="Dillon D."/>
            <person name="Chandos A."/>
            <person name="von Hippel F."/>
            <person name="Guiguen Y."/>
        </authorList>
    </citation>
    <scope>NUCLEOTIDE SEQUENCE</scope>
    <source>
        <strain evidence="1">YG-Jan2019</strain>
    </source>
</reference>
<comment type="caution">
    <text evidence="1">The sequence shown here is derived from an EMBL/GenBank/DDBJ whole genome shotgun (WGS) entry which is preliminary data.</text>
</comment>
<dbReference type="Proteomes" id="UP001157502">
    <property type="component" value="Chromosome 11"/>
</dbReference>
<protein>
    <submittedName>
        <fullName evidence="1">Uncharacterized protein</fullName>
    </submittedName>
</protein>
<accession>A0ACC2GLS5</accession>
<evidence type="ECO:0000313" key="2">
    <source>
        <dbReference type="Proteomes" id="UP001157502"/>
    </source>
</evidence>
<organism evidence="1 2">
    <name type="scientific">Dallia pectoralis</name>
    <name type="common">Alaska blackfish</name>
    <dbReference type="NCBI Taxonomy" id="75939"/>
    <lineage>
        <taxon>Eukaryota</taxon>
        <taxon>Metazoa</taxon>
        <taxon>Chordata</taxon>
        <taxon>Craniata</taxon>
        <taxon>Vertebrata</taxon>
        <taxon>Euteleostomi</taxon>
        <taxon>Actinopterygii</taxon>
        <taxon>Neopterygii</taxon>
        <taxon>Teleostei</taxon>
        <taxon>Protacanthopterygii</taxon>
        <taxon>Esociformes</taxon>
        <taxon>Umbridae</taxon>
        <taxon>Dallia</taxon>
    </lineage>
</organism>
<name>A0ACC2GLS5_DALPE</name>
<dbReference type="EMBL" id="CM055738">
    <property type="protein sequence ID" value="KAJ8004485.1"/>
    <property type="molecule type" value="Genomic_DNA"/>
</dbReference>